<keyword evidence="1" id="KW-0472">Membrane</keyword>
<feature type="transmembrane region" description="Helical" evidence="1">
    <location>
        <begin position="54"/>
        <end position="78"/>
    </location>
</feature>
<feature type="transmembrane region" description="Helical" evidence="1">
    <location>
        <begin position="163"/>
        <end position="185"/>
    </location>
</feature>
<keyword evidence="4" id="KW-1185">Reference proteome</keyword>
<feature type="transmembrane region" description="Helical" evidence="1">
    <location>
        <begin position="122"/>
        <end position="143"/>
    </location>
</feature>
<accession>A0AA39PKL1</accession>
<evidence type="ECO:0000313" key="4">
    <source>
        <dbReference type="Proteomes" id="UP001175228"/>
    </source>
</evidence>
<proteinExistence type="predicted"/>
<name>A0AA39PKL1_9AGAR</name>
<keyword evidence="1" id="KW-0812">Transmembrane</keyword>
<comment type="caution">
    <text evidence="3">The sequence shown here is derived from an EMBL/GenBank/DDBJ whole genome shotgun (WGS) entry which is preliminary data.</text>
</comment>
<feature type="domain" description="DUF6534" evidence="2">
    <location>
        <begin position="170"/>
        <end position="256"/>
    </location>
</feature>
<organism evidence="3 4">
    <name type="scientific">Armillaria luteobubalina</name>
    <dbReference type="NCBI Taxonomy" id="153913"/>
    <lineage>
        <taxon>Eukaryota</taxon>
        <taxon>Fungi</taxon>
        <taxon>Dikarya</taxon>
        <taxon>Basidiomycota</taxon>
        <taxon>Agaricomycotina</taxon>
        <taxon>Agaricomycetes</taxon>
        <taxon>Agaricomycetidae</taxon>
        <taxon>Agaricales</taxon>
        <taxon>Marasmiineae</taxon>
        <taxon>Physalacriaceae</taxon>
        <taxon>Armillaria</taxon>
    </lineage>
</organism>
<protein>
    <recommendedName>
        <fullName evidence="2">DUF6534 domain-containing protein</fullName>
    </recommendedName>
</protein>
<feature type="transmembrane region" description="Helical" evidence="1">
    <location>
        <begin position="22"/>
        <end position="42"/>
    </location>
</feature>
<dbReference type="Proteomes" id="UP001175228">
    <property type="component" value="Unassembled WGS sequence"/>
</dbReference>
<dbReference type="AlphaFoldDB" id="A0AA39PKL1"/>
<feature type="transmembrane region" description="Helical" evidence="1">
    <location>
        <begin position="205"/>
        <end position="227"/>
    </location>
</feature>
<gene>
    <name evidence="3" type="ORF">EDD18DRAFT_1360790</name>
</gene>
<reference evidence="3" key="1">
    <citation type="submission" date="2023-06" db="EMBL/GenBank/DDBJ databases">
        <authorList>
            <consortium name="Lawrence Berkeley National Laboratory"/>
            <person name="Ahrendt S."/>
            <person name="Sahu N."/>
            <person name="Indic B."/>
            <person name="Wong-Bajracharya J."/>
            <person name="Merenyi Z."/>
            <person name="Ke H.-M."/>
            <person name="Monk M."/>
            <person name="Kocsube S."/>
            <person name="Drula E."/>
            <person name="Lipzen A."/>
            <person name="Balint B."/>
            <person name="Henrissat B."/>
            <person name="Andreopoulos B."/>
            <person name="Martin F.M."/>
            <person name="Harder C.B."/>
            <person name="Rigling D."/>
            <person name="Ford K.L."/>
            <person name="Foster G.D."/>
            <person name="Pangilinan J."/>
            <person name="Papanicolaou A."/>
            <person name="Barry K."/>
            <person name="LaButti K."/>
            <person name="Viragh M."/>
            <person name="Koriabine M."/>
            <person name="Yan M."/>
            <person name="Riley R."/>
            <person name="Champramary S."/>
            <person name="Plett K.L."/>
            <person name="Tsai I.J."/>
            <person name="Slot J."/>
            <person name="Sipos G."/>
            <person name="Plett J."/>
            <person name="Nagy L.G."/>
            <person name="Grigoriev I.V."/>
        </authorList>
    </citation>
    <scope>NUCLEOTIDE SEQUENCE</scope>
    <source>
        <strain evidence="3">HWK02</strain>
    </source>
</reference>
<dbReference type="PANTHER" id="PTHR40465">
    <property type="entry name" value="CHROMOSOME 1, WHOLE GENOME SHOTGUN SEQUENCE"/>
    <property type="match status" value="1"/>
</dbReference>
<sequence>MPPVPAGYHIERVSGPIIVGYLLHWGLFGTLSVQLYLYYLAFPEDRQFVKSVVYGIYIVELVQTILVAHDAFAVFGYGFGDLEAITEMRFNWLILPVIIAIAAFVGQTFYAYRIYILSGSRIVPAIVFCLSFTSTVASIITGVDYFQAGDLLQLNERMTSISGGILCGGSALCDIVIAVCMTYYLMRSKTGFRRTQILVTKIARLTIETGSATAIANLVAIILFLAFPRQTFYMAPSLVISKLYANSIYMVLNSRVQIMGGRDTYRSSTDLEITTTMIRDMITSHPAQGAQQTPVVAIAEEALSSDDETGRINDKPQEGGMHNC</sequence>
<evidence type="ECO:0000313" key="3">
    <source>
        <dbReference type="EMBL" id="KAK0485615.1"/>
    </source>
</evidence>
<dbReference type="EMBL" id="JAUEPU010000048">
    <property type="protein sequence ID" value="KAK0485615.1"/>
    <property type="molecule type" value="Genomic_DNA"/>
</dbReference>
<keyword evidence="1" id="KW-1133">Transmembrane helix</keyword>
<feature type="transmembrane region" description="Helical" evidence="1">
    <location>
        <begin position="233"/>
        <end position="252"/>
    </location>
</feature>
<evidence type="ECO:0000259" key="2">
    <source>
        <dbReference type="Pfam" id="PF20152"/>
    </source>
</evidence>
<evidence type="ECO:0000256" key="1">
    <source>
        <dbReference type="SAM" id="Phobius"/>
    </source>
</evidence>
<dbReference type="PANTHER" id="PTHR40465:SF1">
    <property type="entry name" value="DUF6534 DOMAIN-CONTAINING PROTEIN"/>
    <property type="match status" value="1"/>
</dbReference>
<dbReference type="InterPro" id="IPR045339">
    <property type="entry name" value="DUF6534"/>
</dbReference>
<feature type="transmembrane region" description="Helical" evidence="1">
    <location>
        <begin position="90"/>
        <end position="110"/>
    </location>
</feature>
<dbReference type="Pfam" id="PF20152">
    <property type="entry name" value="DUF6534"/>
    <property type="match status" value="1"/>
</dbReference>